<evidence type="ECO:0000256" key="1">
    <source>
        <dbReference type="SAM" id="Coils"/>
    </source>
</evidence>
<dbReference type="KEGG" id="nlc:EBAPG3_002975"/>
<dbReference type="PANTHER" id="PTHR38043:SF1">
    <property type="entry name" value="PROTEIN HEMX"/>
    <property type="match status" value="1"/>
</dbReference>
<organism evidence="3 4">
    <name type="scientific">Nitrosospira lacus</name>
    <dbReference type="NCBI Taxonomy" id="1288494"/>
    <lineage>
        <taxon>Bacteria</taxon>
        <taxon>Pseudomonadati</taxon>
        <taxon>Pseudomonadota</taxon>
        <taxon>Betaproteobacteria</taxon>
        <taxon>Nitrosomonadales</taxon>
        <taxon>Nitrosomonadaceae</taxon>
        <taxon>Nitrosospira</taxon>
    </lineage>
</organism>
<dbReference type="EMBL" id="CP021106">
    <property type="protein sequence ID" value="ARO86815.1"/>
    <property type="molecule type" value="Genomic_DNA"/>
</dbReference>
<dbReference type="AlphaFoldDB" id="A0A1W6SM06"/>
<protein>
    <submittedName>
        <fullName evidence="3">Uroporphyrinogen-III synthase</fullName>
    </submittedName>
</protein>
<sequence>MCFQKIMSAEIQQTETDKPRGLRKGIPRILPKHINPVLIFVLIFTLIVAWQWYDTRDQIAGLQLELAKRLAEANTSGKESRNLATEATEAGRRAETKLSMLEARLAESQSQQLALEALYQELTRNRDEVTLEEVEQLLLIASQQLQLASNVKAALIAMQEADARLQRIDRPQLSPLRKILAKDMDLLKAAPYVDTVGISLRLDNLAAASETLPLAMELRPPERSSFPAQAPAAENVWLKFLREAWEDVKRLVRIQRMDKPDVALLSPTQAYFLRENLKLRLLSARHALLARDGASFKVDINTSLDWINRYYDNKSEAVVNMLEVLYQLQDSQIGIELPGISASLDAVRNYRLAHERANR</sequence>
<feature type="transmembrane region" description="Helical" evidence="2">
    <location>
        <begin position="33"/>
        <end position="53"/>
    </location>
</feature>
<dbReference type="eggNOG" id="COG2959">
    <property type="taxonomic scope" value="Bacteria"/>
</dbReference>
<evidence type="ECO:0000313" key="4">
    <source>
        <dbReference type="Proteomes" id="UP000012179"/>
    </source>
</evidence>
<gene>
    <name evidence="3" type="ORF">EBAPG3_002975</name>
</gene>
<dbReference type="Proteomes" id="UP000012179">
    <property type="component" value="Chromosome"/>
</dbReference>
<keyword evidence="2" id="KW-0812">Transmembrane</keyword>
<dbReference type="PANTHER" id="PTHR38043">
    <property type="entry name" value="PROTEIN HEMX"/>
    <property type="match status" value="1"/>
</dbReference>
<name>A0A1W6SM06_9PROT</name>
<keyword evidence="2" id="KW-1133">Transmembrane helix</keyword>
<dbReference type="InterPro" id="IPR007470">
    <property type="entry name" value="HemX"/>
</dbReference>
<feature type="coiled-coil region" evidence="1">
    <location>
        <begin position="91"/>
        <end position="125"/>
    </location>
</feature>
<reference evidence="3 4" key="1">
    <citation type="journal article" date="2015" name="Int. J. Syst. Evol. Microbiol.">
        <title>Nitrosospira lacus sp. nov., a psychrotolerant, ammonia-oxidizing bacterium from sandy lake sediment.</title>
        <authorList>
            <person name="Urakawa H."/>
            <person name="Garcia J.C."/>
            <person name="Nielsen J.L."/>
            <person name="Le V.Q."/>
            <person name="Kozlowski J.A."/>
            <person name="Stein L.Y."/>
            <person name="Lim C.K."/>
            <person name="Pommerening-Roser A."/>
            <person name="Martens-Habbena W."/>
            <person name="Stahl D.A."/>
            <person name="Klotz M.G."/>
        </authorList>
    </citation>
    <scope>NUCLEOTIDE SEQUENCE [LARGE SCALE GENOMIC DNA]</scope>
    <source>
        <strain evidence="3 4">APG3</strain>
    </source>
</reference>
<dbReference type="Pfam" id="PF04375">
    <property type="entry name" value="HemX"/>
    <property type="match status" value="1"/>
</dbReference>
<proteinExistence type="predicted"/>
<evidence type="ECO:0000313" key="3">
    <source>
        <dbReference type="EMBL" id="ARO86815.1"/>
    </source>
</evidence>
<evidence type="ECO:0000256" key="2">
    <source>
        <dbReference type="SAM" id="Phobius"/>
    </source>
</evidence>
<accession>A0A1W6SM06</accession>
<keyword evidence="1" id="KW-0175">Coiled coil</keyword>
<keyword evidence="4" id="KW-1185">Reference proteome</keyword>
<keyword evidence="2" id="KW-0472">Membrane</keyword>